<dbReference type="PANTHER" id="PTHR31435">
    <property type="entry name" value="PROTEIN NATD1"/>
    <property type="match status" value="1"/>
</dbReference>
<dbReference type="InterPro" id="IPR045057">
    <property type="entry name" value="Gcn5-rel_NAT"/>
</dbReference>
<organism evidence="2 3">
    <name type="scientific">Porphyromonas endodontalis (strain ATCC 35406 / DSM 24491 / JCM 8526 / CCUG 16442 / BCRC 14492 / NCTC 13058 / HG 370)</name>
    <name type="common">Bacteroides endodontalis</name>
    <dbReference type="NCBI Taxonomy" id="553175"/>
    <lineage>
        <taxon>Bacteria</taxon>
        <taxon>Pseudomonadati</taxon>
        <taxon>Bacteroidota</taxon>
        <taxon>Bacteroidia</taxon>
        <taxon>Bacteroidales</taxon>
        <taxon>Porphyromonadaceae</taxon>
        <taxon>Porphyromonas</taxon>
    </lineage>
</organism>
<dbReference type="SUPFAM" id="SSF55729">
    <property type="entry name" value="Acyl-CoA N-acyltransferases (Nat)"/>
    <property type="match status" value="1"/>
</dbReference>
<dbReference type="EMBL" id="ACNN01000005">
    <property type="protein sequence ID" value="EEN83540.1"/>
    <property type="molecule type" value="Genomic_DNA"/>
</dbReference>
<evidence type="ECO:0000259" key="1">
    <source>
        <dbReference type="PROSITE" id="PS51729"/>
    </source>
</evidence>
<dbReference type="PANTHER" id="PTHR31435:SF9">
    <property type="entry name" value="PROTEIN NATD1"/>
    <property type="match status" value="1"/>
</dbReference>
<dbReference type="Pfam" id="PF14542">
    <property type="entry name" value="Acetyltransf_CG"/>
    <property type="match status" value="1"/>
</dbReference>
<protein>
    <recommendedName>
        <fullName evidence="1">N-acetyltransferase domain-containing protein</fullName>
    </recommendedName>
</protein>
<dbReference type="STRING" id="553175.POREN0001_1369"/>
<comment type="caution">
    <text evidence="2">The sequence shown here is derived from an EMBL/GenBank/DDBJ whole genome shotgun (WGS) entry which is preliminary data.</text>
</comment>
<sequence length="88" mass="10210">MTDLHYQLRDNILRAYNADNIEVGHIEFALDDGVCTILHTITEEAFRGQSVAHHLMQEMMLLVEKRGWKVSPECSYAATYLKRINYPL</sequence>
<name>C3J8C4_POREA</name>
<dbReference type="PROSITE" id="PS51729">
    <property type="entry name" value="GNAT_YJDJ"/>
    <property type="match status" value="1"/>
</dbReference>
<dbReference type="GeneID" id="93365669"/>
<dbReference type="AlphaFoldDB" id="C3J8C4"/>
<dbReference type="Proteomes" id="UP000004295">
    <property type="component" value="Unassembled WGS sequence"/>
</dbReference>
<dbReference type="Gene3D" id="3.40.630.30">
    <property type="match status" value="1"/>
</dbReference>
<dbReference type="eggNOG" id="COG2388">
    <property type="taxonomic scope" value="Bacteria"/>
</dbReference>
<dbReference type="InterPro" id="IPR031165">
    <property type="entry name" value="GNAT_YJDJ"/>
</dbReference>
<gene>
    <name evidence="2" type="ORF">POREN0001_1369</name>
</gene>
<keyword evidence="3" id="KW-1185">Reference proteome</keyword>
<feature type="domain" description="N-acetyltransferase" evidence="1">
    <location>
        <begin position="5"/>
        <end position="88"/>
    </location>
</feature>
<evidence type="ECO:0000313" key="3">
    <source>
        <dbReference type="Proteomes" id="UP000004295"/>
    </source>
</evidence>
<proteinExistence type="predicted"/>
<dbReference type="InterPro" id="IPR016181">
    <property type="entry name" value="Acyl_CoA_acyltransferase"/>
</dbReference>
<reference evidence="2 3" key="1">
    <citation type="submission" date="2009-04" db="EMBL/GenBank/DDBJ databases">
        <authorList>
            <person name="Sebastian Y."/>
            <person name="Madupu R."/>
            <person name="Durkin A.S."/>
            <person name="Torralba M."/>
            <person name="Methe B."/>
            <person name="Sutton G.G."/>
            <person name="Strausberg R.L."/>
            <person name="Nelson K.E."/>
        </authorList>
    </citation>
    <scope>NUCLEOTIDE SEQUENCE [LARGE SCALE GENOMIC DNA]</scope>
    <source>
        <strain evidence="3">ATCC 35406 / BCRC 14492 / JCM 8526 / NCTC 13058 / HG 370</strain>
    </source>
</reference>
<evidence type="ECO:0000313" key="2">
    <source>
        <dbReference type="EMBL" id="EEN83540.1"/>
    </source>
</evidence>
<accession>C3J8C4</accession>
<dbReference type="RefSeq" id="WP_004332007.1">
    <property type="nucleotide sequence ID" value="NZ_ACNN01000005.1"/>
</dbReference>